<keyword evidence="9" id="KW-1185">Reference proteome</keyword>
<dbReference type="SUPFAM" id="SSF51905">
    <property type="entry name" value="FAD/NAD(P)-binding domain"/>
    <property type="match status" value="2"/>
</dbReference>
<dbReference type="GO" id="GO:0016491">
    <property type="term" value="F:oxidoreductase activity"/>
    <property type="evidence" value="ECO:0007669"/>
    <property type="project" value="InterPro"/>
</dbReference>
<dbReference type="InterPro" id="IPR016156">
    <property type="entry name" value="FAD/NAD-linked_Rdtase_dimer_sf"/>
</dbReference>
<evidence type="ECO:0000256" key="2">
    <source>
        <dbReference type="ARBA" id="ARBA00006442"/>
    </source>
</evidence>
<reference evidence="8 9" key="1">
    <citation type="submission" date="2019-06" db="EMBL/GenBank/DDBJ databases">
        <title>Whole genome shotgun sequence of Halomonas halmophila NBRC 15537.</title>
        <authorList>
            <person name="Hosoyama A."/>
            <person name="Uohara A."/>
            <person name="Ohji S."/>
            <person name="Ichikawa N."/>
        </authorList>
    </citation>
    <scope>NUCLEOTIDE SEQUENCE [LARGE SCALE GENOMIC DNA]</scope>
    <source>
        <strain evidence="8 9">NBRC 15537</strain>
    </source>
</reference>
<organism evidence="8 9">
    <name type="scientific">Halomonas halmophila</name>
    <dbReference type="NCBI Taxonomy" id="252"/>
    <lineage>
        <taxon>Bacteria</taxon>
        <taxon>Pseudomonadati</taxon>
        <taxon>Pseudomonadota</taxon>
        <taxon>Gammaproteobacteria</taxon>
        <taxon>Oceanospirillales</taxon>
        <taxon>Halomonadaceae</taxon>
        <taxon>Halomonas</taxon>
    </lineage>
</organism>
<dbReference type="Proteomes" id="UP000319812">
    <property type="component" value="Unassembled WGS sequence"/>
</dbReference>
<proteinExistence type="inferred from homology"/>
<dbReference type="PRINTS" id="PR00368">
    <property type="entry name" value="FADPNR"/>
</dbReference>
<dbReference type="PANTHER" id="PTHR43429">
    <property type="entry name" value="PYRIDINE NUCLEOTIDE-DISULFIDE OXIDOREDUCTASE DOMAIN-CONTAINING"/>
    <property type="match status" value="1"/>
</dbReference>
<keyword evidence="4" id="KW-0274">FAD</keyword>
<dbReference type="PRINTS" id="PR00411">
    <property type="entry name" value="PNDRDTASEI"/>
</dbReference>
<evidence type="ECO:0000259" key="7">
    <source>
        <dbReference type="Pfam" id="PF18267"/>
    </source>
</evidence>
<dbReference type="Pfam" id="PF07992">
    <property type="entry name" value="Pyr_redox_2"/>
    <property type="match status" value="1"/>
</dbReference>
<evidence type="ECO:0000256" key="4">
    <source>
        <dbReference type="ARBA" id="ARBA00022827"/>
    </source>
</evidence>
<accession>A0A4Y4EUQ2</accession>
<dbReference type="EMBL" id="BJOC01000010">
    <property type="protein sequence ID" value="GED21549.1"/>
    <property type="molecule type" value="Genomic_DNA"/>
</dbReference>
<dbReference type="AlphaFoldDB" id="A0A4Y4EUQ2"/>
<evidence type="ECO:0000313" key="8">
    <source>
        <dbReference type="EMBL" id="GED21549.1"/>
    </source>
</evidence>
<dbReference type="RefSeq" id="WP_141317554.1">
    <property type="nucleotide sequence ID" value="NZ_BJOC01000010.1"/>
</dbReference>
<comment type="similarity">
    <text evidence="2">Belongs to the FAD-dependent oxidoreductase family.</text>
</comment>
<feature type="domain" description="FAD/NAD(P)-binding" evidence="6">
    <location>
        <begin position="14"/>
        <end position="296"/>
    </location>
</feature>
<feature type="domain" description="NADH-rubredoxin oxidoreductase C-terminal" evidence="7">
    <location>
        <begin position="330"/>
        <end position="390"/>
    </location>
</feature>
<dbReference type="InterPro" id="IPR041575">
    <property type="entry name" value="Rubredoxin_C"/>
</dbReference>
<name>A0A4Y4EUQ2_9GAMM</name>
<comment type="caution">
    <text evidence="8">The sequence shown here is derived from an EMBL/GenBank/DDBJ whole genome shotgun (WGS) entry which is preliminary data.</text>
</comment>
<dbReference type="Gene3D" id="3.30.390.30">
    <property type="match status" value="1"/>
</dbReference>
<dbReference type="InterPro" id="IPR050260">
    <property type="entry name" value="FAD-bd_OxRdtase"/>
</dbReference>
<dbReference type="OrthoDB" id="9768666at2"/>
<comment type="cofactor">
    <cofactor evidence="1">
        <name>FAD</name>
        <dbReference type="ChEBI" id="CHEBI:57692"/>
    </cofactor>
</comment>
<dbReference type="InterPro" id="IPR036188">
    <property type="entry name" value="FAD/NAD-bd_sf"/>
</dbReference>
<evidence type="ECO:0000256" key="5">
    <source>
        <dbReference type="SAM" id="MobiDB-lite"/>
    </source>
</evidence>
<feature type="region of interest" description="Disordered" evidence="5">
    <location>
        <begin position="416"/>
        <end position="435"/>
    </location>
</feature>
<evidence type="ECO:0000313" key="9">
    <source>
        <dbReference type="Proteomes" id="UP000319812"/>
    </source>
</evidence>
<dbReference type="Pfam" id="PF18267">
    <property type="entry name" value="Rubredoxin_C"/>
    <property type="match status" value="1"/>
</dbReference>
<evidence type="ECO:0008006" key="10">
    <source>
        <dbReference type="Google" id="ProtNLM"/>
    </source>
</evidence>
<evidence type="ECO:0000256" key="3">
    <source>
        <dbReference type="ARBA" id="ARBA00022630"/>
    </source>
</evidence>
<gene>
    <name evidence="8" type="ORF">HHA01_05260</name>
</gene>
<dbReference type="PANTHER" id="PTHR43429:SF3">
    <property type="entry name" value="NITRITE REDUCTASE [NAD(P)H]"/>
    <property type="match status" value="1"/>
</dbReference>
<keyword evidence="3" id="KW-0285">Flavoprotein</keyword>
<dbReference type="Gene3D" id="3.50.50.60">
    <property type="entry name" value="FAD/NAD(P)-binding domain"/>
    <property type="match status" value="2"/>
</dbReference>
<evidence type="ECO:0000256" key="1">
    <source>
        <dbReference type="ARBA" id="ARBA00001974"/>
    </source>
</evidence>
<dbReference type="InterPro" id="IPR023753">
    <property type="entry name" value="FAD/NAD-binding_dom"/>
</dbReference>
<evidence type="ECO:0000259" key="6">
    <source>
        <dbReference type="Pfam" id="PF07992"/>
    </source>
</evidence>
<protein>
    <recommendedName>
        <fullName evidence="10">Pyridine nucleotide-disulfide oxidoreductase</fullName>
    </recommendedName>
</protein>
<sequence>MRPDATSDSAAIDHLVIIGNGMAAHRLAMTLSDKPGAPRRITLIGEEPGAAYNRILLSPWLAGEMNDEALALPAHPSRSTTGTSLVTRLGERVTAIDRDARRITTSRGATLDYERLVLATGSSSALPSVPGVQLDGVHGFRDMADAESLARAAAQGGRAVVIGGGLLGLEAAEGLRKRGMQVRVIQRSSRLMNRQLDATAAGLLQDELEARGLAVITDAQLSELEDNGQGRIQAVQLSDGTRLPAEHVVLAIGIAPNVEPGRSAGLACDRAIRVDEYLTTSDPAIHALGECCQFGSSTYGLVEPIWQQVEVLAARLAGEPTTGFRDRPSATKLKISGVSLYAFGPIEAGPEHDVLTYHDPEQGEYRRLLMLGGRLDAAVLYGDTAMGPWLFARSQDATDFGEARRALLLGPADTQTLLDDAPATSDTDAFDQEAA</sequence>